<evidence type="ECO:0000256" key="1">
    <source>
        <dbReference type="SAM" id="MobiDB-lite"/>
    </source>
</evidence>
<feature type="region of interest" description="Disordered" evidence="1">
    <location>
        <begin position="85"/>
        <end position="113"/>
    </location>
</feature>
<proteinExistence type="predicted"/>
<comment type="caution">
    <text evidence="2">The sequence shown here is derived from an EMBL/GenBank/DDBJ whole genome shotgun (WGS) entry which is preliminary data.</text>
</comment>
<keyword evidence="3" id="KW-1185">Reference proteome</keyword>
<gene>
    <name evidence="2" type="ORF">LARSCL_LOCUS19786</name>
</gene>
<evidence type="ECO:0000313" key="3">
    <source>
        <dbReference type="Proteomes" id="UP001497382"/>
    </source>
</evidence>
<dbReference type="EMBL" id="CAXIEN010000396">
    <property type="protein sequence ID" value="CAL1296430.1"/>
    <property type="molecule type" value="Genomic_DNA"/>
</dbReference>
<protein>
    <submittedName>
        <fullName evidence="2">Uncharacterized protein</fullName>
    </submittedName>
</protein>
<dbReference type="Proteomes" id="UP001497382">
    <property type="component" value="Unassembled WGS sequence"/>
</dbReference>
<sequence length="113" mass="12811">MDVFLSGELSVIEAISEFIQNTSRFPVLEKPVHRIPKQFIQSWEICMCSSHCLRCSRTRPKNNRYYDPPPTLSREPHLSTLSRLGTAPKSVLATVPGESRTHPLSSCKTKENL</sequence>
<name>A0AAV2BL79_9ARAC</name>
<reference evidence="2 3" key="1">
    <citation type="submission" date="2024-04" db="EMBL/GenBank/DDBJ databases">
        <authorList>
            <person name="Rising A."/>
            <person name="Reimegard J."/>
            <person name="Sonavane S."/>
            <person name="Akerstrom W."/>
            <person name="Nylinder S."/>
            <person name="Hedman E."/>
            <person name="Kallberg Y."/>
        </authorList>
    </citation>
    <scope>NUCLEOTIDE SEQUENCE [LARGE SCALE GENOMIC DNA]</scope>
</reference>
<evidence type="ECO:0000313" key="2">
    <source>
        <dbReference type="EMBL" id="CAL1296430.1"/>
    </source>
</evidence>
<organism evidence="2 3">
    <name type="scientific">Larinioides sclopetarius</name>
    <dbReference type="NCBI Taxonomy" id="280406"/>
    <lineage>
        <taxon>Eukaryota</taxon>
        <taxon>Metazoa</taxon>
        <taxon>Ecdysozoa</taxon>
        <taxon>Arthropoda</taxon>
        <taxon>Chelicerata</taxon>
        <taxon>Arachnida</taxon>
        <taxon>Araneae</taxon>
        <taxon>Araneomorphae</taxon>
        <taxon>Entelegynae</taxon>
        <taxon>Araneoidea</taxon>
        <taxon>Araneidae</taxon>
        <taxon>Larinioides</taxon>
    </lineage>
</organism>
<dbReference type="AlphaFoldDB" id="A0AAV2BL79"/>
<accession>A0AAV2BL79</accession>